<dbReference type="EMBL" id="ADBJ01000038">
    <property type="protein sequence ID" value="EFA78242.1"/>
    <property type="molecule type" value="Genomic_DNA"/>
</dbReference>
<name>D3BK12_HETP5</name>
<gene>
    <name evidence="5" type="ORF">PPL_08893</name>
</gene>
<dbReference type="AlphaFoldDB" id="D3BK12"/>
<reference evidence="5 6" key="1">
    <citation type="journal article" date="2011" name="Genome Res.">
        <title>Phylogeny-wide analysis of social amoeba genomes highlights ancient origins for complex intercellular communication.</title>
        <authorList>
            <person name="Heidel A.J."/>
            <person name="Lawal H.M."/>
            <person name="Felder M."/>
            <person name="Schilde C."/>
            <person name="Helps N.R."/>
            <person name="Tunggal B."/>
            <person name="Rivero F."/>
            <person name="John U."/>
            <person name="Schleicher M."/>
            <person name="Eichinger L."/>
            <person name="Platzer M."/>
            <person name="Noegel A.A."/>
            <person name="Schaap P."/>
            <person name="Gloeckner G."/>
        </authorList>
    </citation>
    <scope>NUCLEOTIDE SEQUENCE [LARGE SCALE GENOMIC DNA]</scope>
    <source>
        <strain evidence="6">ATCC 26659 / Pp 5 / PN500</strain>
    </source>
</reference>
<dbReference type="InterPro" id="IPR050173">
    <property type="entry name" value="ABC_transporter_C-like"/>
</dbReference>
<dbReference type="PANTHER" id="PTHR24223:SF443">
    <property type="entry name" value="MULTIDRUG-RESISTANCE LIKE PROTEIN 1, ISOFORM I"/>
    <property type="match status" value="1"/>
</dbReference>
<evidence type="ECO:0000256" key="4">
    <source>
        <dbReference type="ARBA" id="ARBA00022840"/>
    </source>
</evidence>
<proteinExistence type="predicted"/>
<keyword evidence="6" id="KW-1185">Reference proteome</keyword>
<dbReference type="GO" id="GO:0005524">
    <property type="term" value="F:ATP binding"/>
    <property type="evidence" value="ECO:0007669"/>
    <property type="project" value="UniProtKB-KW"/>
</dbReference>
<dbReference type="GO" id="GO:0016020">
    <property type="term" value="C:membrane"/>
    <property type="evidence" value="ECO:0007669"/>
    <property type="project" value="TreeGrafter"/>
</dbReference>
<accession>D3BK12</accession>
<dbReference type="InterPro" id="IPR027417">
    <property type="entry name" value="P-loop_NTPase"/>
</dbReference>
<dbReference type="GO" id="GO:0012505">
    <property type="term" value="C:endomembrane system"/>
    <property type="evidence" value="ECO:0007669"/>
    <property type="project" value="UniProtKB-SubCell"/>
</dbReference>
<evidence type="ECO:0000313" key="6">
    <source>
        <dbReference type="Proteomes" id="UP000001396"/>
    </source>
</evidence>
<comment type="caution">
    <text evidence="5">The sequence shown here is derived from an EMBL/GenBank/DDBJ whole genome shotgun (WGS) entry which is preliminary data.</text>
</comment>
<comment type="subcellular location">
    <subcellularLocation>
        <location evidence="1">Endomembrane system</location>
        <topology evidence="1">Multi-pass membrane protein</topology>
    </subcellularLocation>
</comment>
<dbReference type="GO" id="GO:0042626">
    <property type="term" value="F:ATPase-coupled transmembrane transporter activity"/>
    <property type="evidence" value="ECO:0007669"/>
    <property type="project" value="TreeGrafter"/>
</dbReference>
<dbReference type="GeneID" id="31364369"/>
<dbReference type="Proteomes" id="UP000001396">
    <property type="component" value="Unassembled WGS sequence"/>
</dbReference>
<evidence type="ECO:0000256" key="2">
    <source>
        <dbReference type="ARBA" id="ARBA00022737"/>
    </source>
</evidence>
<evidence type="ECO:0000313" key="5">
    <source>
        <dbReference type="EMBL" id="EFA78242.1"/>
    </source>
</evidence>
<keyword evidence="4" id="KW-0067">ATP-binding</keyword>
<dbReference type="Gene3D" id="3.40.50.300">
    <property type="entry name" value="P-loop containing nucleotide triphosphate hydrolases"/>
    <property type="match status" value="1"/>
</dbReference>
<dbReference type="PANTHER" id="PTHR24223">
    <property type="entry name" value="ATP-BINDING CASSETTE SUB-FAMILY C"/>
    <property type="match status" value="1"/>
</dbReference>
<sequence>MEEFICKDESEGVLLFSKQILCLRRTEKSKLCTQNKTGSCYHSYGKRYAQNNIIFTSELDEDKYQRVIDRCNLIPDIKILPGGDQTEIGEKGINLSGGQKKIVSIARAVYHNSDIYLFWGNFF</sequence>
<dbReference type="STRING" id="670386.D3BK12"/>
<keyword evidence="2" id="KW-0677">Repeat</keyword>
<dbReference type="RefSeq" id="XP_020430367.1">
    <property type="nucleotide sequence ID" value="XM_020579692.1"/>
</dbReference>
<keyword evidence="3" id="KW-0547">Nucleotide-binding</keyword>
<organism evidence="5 6">
    <name type="scientific">Heterostelium pallidum (strain ATCC 26659 / Pp 5 / PN500)</name>
    <name type="common">Cellular slime mold</name>
    <name type="synonym">Polysphondylium pallidum</name>
    <dbReference type="NCBI Taxonomy" id="670386"/>
    <lineage>
        <taxon>Eukaryota</taxon>
        <taxon>Amoebozoa</taxon>
        <taxon>Evosea</taxon>
        <taxon>Eumycetozoa</taxon>
        <taxon>Dictyostelia</taxon>
        <taxon>Acytosteliales</taxon>
        <taxon>Acytosteliaceae</taxon>
        <taxon>Heterostelium</taxon>
    </lineage>
</organism>
<protein>
    <submittedName>
        <fullName evidence="5">Uncharacterized protein</fullName>
    </submittedName>
</protein>
<dbReference type="InParanoid" id="D3BK12"/>
<evidence type="ECO:0000256" key="3">
    <source>
        <dbReference type="ARBA" id="ARBA00022741"/>
    </source>
</evidence>
<evidence type="ECO:0000256" key="1">
    <source>
        <dbReference type="ARBA" id="ARBA00004127"/>
    </source>
</evidence>
<dbReference type="SUPFAM" id="SSF52540">
    <property type="entry name" value="P-loop containing nucleoside triphosphate hydrolases"/>
    <property type="match status" value="1"/>
</dbReference>